<name>A0AAZ3QQE4_ONCTS</name>
<dbReference type="Ensembl" id="ENSOTST00005130466.1">
    <property type="protein sequence ID" value="ENSOTSP00005130833.1"/>
    <property type="gene ID" value="ENSOTSG00005071420.1"/>
</dbReference>
<accession>A0AAZ3QQE4</accession>
<feature type="compositionally biased region" description="Pro residues" evidence="1">
    <location>
        <begin position="63"/>
        <end position="88"/>
    </location>
</feature>
<evidence type="ECO:0000313" key="3">
    <source>
        <dbReference type="Proteomes" id="UP000694402"/>
    </source>
</evidence>
<organism evidence="2 3">
    <name type="scientific">Oncorhynchus tshawytscha</name>
    <name type="common">Chinook salmon</name>
    <name type="synonym">Salmo tshawytscha</name>
    <dbReference type="NCBI Taxonomy" id="74940"/>
    <lineage>
        <taxon>Eukaryota</taxon>
        <taxon>Metazoa</taxon>
        <taxon>Chordata</taxon>
        <taxon>Craniata</taxon>
        <taxon>Vertebrata</taxon>
        <taxon>Euteleostomi</taxon>
        <taxon>Actinopterygii</taxon>
        <taxon>Neopterygii</taxon>
        <taxon>Teleostei</taxon>
        <taxon>Protacanthopterygii</taxon>
        <taxon>Salmoniformes</taxon>
        <taxon>Salmonidae</taxon>
        <taxon>Salmoninae</taxon>
        <taxon>Oncorhynchus</taxon>
    </lineage>
</organism>
<protein>
    <submittedName>
        <fullName evidence="2">Uncharacterized protein</fullName>
    </submittedName>
</protein>
<evidence type="ECO:0000313" key="2">
    <source>
        <dbReference type="Ensembl" id="ENSOTSP00005130833.1"/>
    </source>
</evidence>
<feature type="region of interest" description="Disordered" evidence="1">
    <location>
        <begin position="56"/>
        <end position="120"/>
    </location>
</feature>
<reference evidence="3" key="1">
    <citation type="journal article" date="2018" name="PLoS ONE">
        <title>Chinook salmon (Oncorhynchus tshawytscha) genome and transcriptome.</title>
        <authorList>
            <person name="Christensen K.A."/>
            <person name="Leong J.S."/>
            <person name="Sakhrani D."/>
            <person name="Biagi C.A."/>
            <person name="Minkley D.R."/>
            <person name="Withler R.E."/>
            <person name="Rondeau E.B."/>
            <person name="Koop B.F."/>
            <person name="Devlin R.H."/>
        </authorList>
    </citation>
    <scope>NUCLEOTIDE SEQUENCE [LARGE SCALE GENOMIC DNA]</scope>
</reference>
<evidence type="ECO:0000256" key="1">
    <source>
        <dbReference type="SAM" id="MobiDB-lite"/>
    </source>
</evidence>
<reference evidence="2" key="3">
    <citation type="submission" date="2025-09" db="UniProtKB">
        <authorList>
            <consortium name="Ensembl"/>
        </authorList>
    </citation>
    <scope>IDENTIFICATION</scope>
</reference>
<reference evidence="2" key="2">
    <citation type="submission" date="2025-08" db="UniProtKB">
        <authorList>
            <consortium name="Ensembl"/>
        </authorList>
    </citation>
    <scope>IDENTIFICATION</scope>
</reference>
<dbReference type="AlphaFoldDB" id="A0AAZ3QQE4"/>
<keyword evidence="3" id="KW-1185">Reference proteome</keyword>
<dbReference type="Proteomes" id="UP000694402">
    <property type="component" value="Unassembled WGS sequence"/>
</dbReference>
<sequence length="135" mass="13910">MCFPPGTQNKLQALPLSNKSIWITGVMSCTGHVSHVHFFLAQMEHPSQTSLCYRMVSGTDVPSPGPEAPSPGPEAPSPGPEAPSPGPEAPSLGTEAPSLGTDAPSLGTDAPSLGTDAPSLCPKVSYHQAIRLLNN</sequence>
<proteinExistence type="predicted"/>